<proteinExistence type="inferred from homology"/>
<evidence type="ECO:0000313" key="13">
    <source>
        <dbReference type="EMBL" id="TQJ16755.1"/>
    </source>
</evidence>
<evidence type="ECO:0000256" key="11">
    <source>
        <dbReference type="PIRSR" id="PIRSR634598-3"/>
    </source>
</evidence>
<sequence>MTPTVASVEVVPVAGRDSMLLNLSGAHGPFFTRNIVLITDSTGNVGVGEVPGGEPIAQTIRAAAPQLAGQTLAKYRGLLHTVSRTFEGLDSSGRGLQTFDLRTTVHAVTGLESALLDLLGQHLGVPVAELLGEGQQRTEVPVLGYLFYVGDAAQTDLPYPTDEGGDGWERLRRRPVLTADAVVELAVAAQERYGFVDFKLKGGVFDPHVEIDAVRALHKRFPEARITVDPNGAWLLREAVAVCAGLDDVLAYVEDPCGAEGVFSGRETMAEFKRRTGLRTATNMIATDWRELAHAIRTEAVDIPLADPHFWTMAGSVRVAQLCNDFGLTWGSHSNNHFDISLAMFTQVGAAAPGEITALDTHWIWQDGQALTKNPLRISGGKIAVPTAPGLGIELDRDALAAAHELYLEHGLGARNDAIAMQYLIEDWRFDPKRPCMVR</sequence>
<feature type="binding site" evidence="10">
    <location>
        <position position="27"/>
    </location>
    <ligand>
        <name>substrate</name>
    </ligand>
</feature>
<dbReference type="InterPro" id="IPR034598">
    <property type="entry name" value="GlucD-like"/>
</dbReference>
<feature type="active site" description="Proton acceptor" evidence="9">
    <location>
        <position position="333"/>
    </location>
</feature>
<feature type="binding site" evidence="10">
    <location>
        <begin position="229"/>
        <end position="231"/>
    </location>
    <ligand>
        <name>substrate</name>
    </ligand>
</feature>
<evidence type="ECO:0000313" key="14">
    <source>
        <dbReference type="Proteomes" id="UP000316298"/>
    </source>
</evidence>
<comment type="caution">
    <text evidence="13">The sequence shown here is derived from an EMBL/GenBank/DDBJ whole genome shotgun (WGS) entry which is preliminary data.</text>
</comment>
<reference evidence="13 14" key="1">
    <citation type="submission" date="2019-06" db="EMBL/GenBank/DDBJ databases">
        <title>Sequencing the genomes of 1000 actinobacteria strains.</title>
        <authorList>
            <person name="Klenk H.-P."/>
        </authorList>
    </citation>
    <scope>NUCLEOTIDE SEQUENCE [LARGE SCALE GENOMIC DNA]</scope>
    <source>
        <strain evidence="13 14">DSM 17305</strain>
    </source>
</reference>
<comment type="similarity">
    <text evidence="4">Belongs to the mandelate racemase/muconate lactonizing enzyme family. GlucD subfamily.</text>
</comment>
<feature type="binding site" evidence="10">
    <location>
        <position position="98"/>
    </location>
    <ligand>
        <name>substrate</name>
    </ligand>
</feature>
<accession>A0A542EN80</accession>
<keyword evidence="7 11" id="KW-0460">Magnesium</keyword>
<feature type="binding site" evidence="10">
    <location>
        <position position="415"/>
    </location>
    <ligand>
        <name>substrate</name>
    </ligand>
</feature>
<feature type="binding site" evidence="10">
    <location>
        <position position="362"/>
    </location>
    <ligand>
        <name>substrate</name>
    </ligand>
</feature>
<evidence type="ECO:0000256" key="9">
    <source>
        <dbReference type="PIRSR" id="PIRSR634598-1"/>
    </source>
</evidence>
<feature type="binding site" evidence="10">
    <location>
        <position position="283"/>
    </location>
    <ligand>
        <name>substrate</name>
    </ligand>
</feature>
<dbReference type="InterPro" id="IPR029065">
    <property type="entry name" value="Enolase_C-like"/>
</dbReference>
<dbReference type="Pfam" id="PF13378">
    <property type="entry name" value="MR_MLE_C"/>
    <property type="match status" value="1"/>
</dbReference>
<feature type="binding site" evidence="11">
    <location>
        <position position="260"/>
    </location>
    <ligand>
        <name>Mg(2+)</name>
        <dbReference type="ChEBI" id="CHEBI:18420"/>
    </ligand>
</feature>
<keyword evidence="14" id="KW-1185">Reference proteome</keyword>
<dbReference type="SUPFAM" id="SSF54826">
    <property type="entry name" value="Enolase N-terminal domain-like"/>
    <property type="match status" value="1"/>
</dbReference>
<dbReference type="Proteomes" id="UP000316298">
    <property type="component" value="Unassembled WGS sequence"/>
</dbReference>
<dbReference type="OrthoDB" id="9774531at2"/>
<dbReference type="SMART" id="SM00922">
    <property type="entry name" value="MR_MLE"/>
    <property type="match status" value="1"/>
</dbReference>
<dbReference type="SUPFAM" id="SSF51604">
    <property type="entry name" value="Enolase C-terminal domain-like"/>
    <property type="match status" value="1"/>
</dbReference>
<dbReference type="PANTHER" id="PTHR48080">
    <property type="entry name" value="D-GALACTONATE DEHYDRATASE-RELATED"/>
    <property type="match status" value="1"/>
</dbReference>
<comment type="pathway">
    <text evidence="3">Carbohydrate acid metabolism; D-glucarate degradation; 2,5-dioxopentanoate from D-glucarate: step 1/2.</text>
</comment>
<dbReference type="InterPro" id="IPR036849">
    <property type="entry name" value="Enolase-like_C_sf"/>
</dbReference>
<dbReference type="Pfam" id="PF02746">
    <property type="entry name" value="MR_MLE_N"/>
    <property type="match status" value="1"/>
</dbReference>
<dbReference type="SFLD" id="SFLDG00055">
    <property type="entry name" value="glucarate_dehydratase"/>
    <property type="match status" value="1"/>
</dbReference>
<evidence type="ECO:0000256" key="7">
    <source>
        <dbReference type="ARBA" id="ARBA00022842"/>
    </source>
</evidence>
<name>A0A542EN80_9ACTN</name>
<dbReference type="SFLD" id="SFLDF00005">
    <property type="entry name" value="glucarate_dehydratase"/>
    <property type="match status" value="1"/>
</dbReference>
<feature type="binding site" evidence="10">
    <location>
        <begin position="333"/>
        <end position="335"/>
    </location>
    <ligand>
        <name>substrate</name>
    </ligand>
</feature>
<evidence type="ECO:0000256" key="6">
    <source>
        <dbReference type="ARBA" id="ARBA00022723"/>
    </source>
</evidence>
<feature type="binding site" evidence="11">
    <location>
        <position position="229"/>
    </location>
    <ligand>
        <name>Mg(2+)</name>
        <dbReference type="ChEBI" id="CHEBI:18420"/>
    </ligand>
</feature>
<dbReference type="EC" id="4.2.1.40" evidence="5"/>
<evidence type="ECO:0000256" key="5">
    <source>
        <dbReference type="ARBA" id="ARBA00011973"/>
    </source>
</evidence>
<protein>
    <recommendedName>
        <fullName evidence="5">glucarate dehydratase</fullName>
        <ecNumber evidence="5">4.2.1.40</ecNumber>
    </recommendedName>
</protein>
<keyword evidence="6 11" id="KW-0479">Metal-binding</keyword>
<comment type="cofactor">
    <cofactor evidence="2 11">
        <name>Mg(2+)</name>
        <dbReference type="ChEBI" id="CHEBI:18420"/>
    </cofactor>
</comment>
<feature type="binding site" evidence="10">
    <location>
        <position position="145"/>
    </location>
    <ligand>
        <name>substrate</name>
    </ligand>
</feature>
<dbReference type="EMBL" id="VFMM01000001">
    <property type="protein sequence ID" value="TQJ16755.1"/>
    <property type="molecule type" value="Genomic_DNA"/>
</dbReference>
<dbReference type="InterPro" id="IPR029017">
    <property type="entry name" value="Enolase-like_N"/>
</dbReference>
<comment type="catalytic activity">
    <reaction evidence="1">
        <text>D-glucarate = 5-dehydro-4-deoxy-D-glucarate + H2O</text>
        <dbReference type="Rhea" id="RHEA:14573"/>
        <dbReference type="ChEBI" id="CHEBI:15377"/>
        <dbReference type="ChEBI" id="CHEBI:30612"/>
        <dbReference type="ChEBI" id="CHEBI:42819"/>
        <dbReference type="EC" id="4.2.1.40"/>
    </reaction>
</comment>
<feature type="binding site" evidence="10">
    <location>
        <position position="199"/>
    </location>
    <ligand>
        <name>substrate</name>
    </ligand>
</feature>
<dbReference type="InterPro" id="IPR013342">
    <property type="entry name" value="Mandelate_racemase_C"/>
</dbReference>
<gene>
    <name evidence="13" type="ORF">FB475_0860</name>
</gene>
<dbReference type="InterPro" id="IPR013341">
    <property type="entry name" value="Mandelate_racemase_N_dom"/>
</dbReference>
<feature type="active site" description="Proton acceptor" evidence="9">
    <location>
        <position position="201"/>
    </location>
</feature>
<dbReference type="CDD" id="cd03323">
    <property type="entry name" value="D-glucarate_dehydratase"/>
    <property type="match status" value="1"/>
</dbReference>
<evidence type="ECO:0000256" key="3">
    <source>
        <dbReference type="ARBA" id="ARBA00005183"/>
    </source>
</evidence>
<organism evidence="13 14">
    <name type="scientific">Kribbella jejuensis</name>
    <dbReference type="NCBI Taxonomy" id="236068"/>
    <lineage>
        <taxon>Bacteria</taxon>
        <taxon>Bacillati</taxon>
        <taxon>Actinomycetota</taxon>
        <taxon>Actinomycetes</taxon>
        <taxon>Propionibacteriales</taxon>
        <taxon>Kribbellaceae</taxon>
        <taxon>Kribbella</taxon>
    </lineage>
</organism>
<evidence type="ECO:0000256" key="8">
    <source>
        <dbReference type="ARBA" id="ARBA00023239"/>
    </source>
</evidence>
<dbReference type="Gene3D" id="3.20.20.120">
    <property type="entry name" value="Enolase-like C-terminal domain"/>
    <property type="match status" value="1"/>
</dbReference>
<dbReference type="Gene3D" id="3.30.390.10">
    <property type="entry name" value="Enolase-like, N-terminal domain"/>
    <property type="match status" value="1"/>
</dbReference>
<dbReference type="AlphaFoldDB" id="A0A542EN80"/>
<feature type="binding site" evidence="11">
    <location>
        <position position="283"/>
    </location>
    <ligand>
        <name>Mg(2+)</name>
        <dbReference type="ChEBI" id="CHEBI:18420"/>
    </ligand>
</feature>
<keyword evidence="8" id="KW-0456">Lyase</keyword>
<dbReference type="SFLD" id="SFLDS00001">
    <property type="entry name" value="Enolase"/>
    <property type="match status" value="1"/>
</dbReference>
<feature type="domain" description="Mandelate racemase/muconate lactonizing enzyme C-terminal" evidence="12">
    <location>
        <begin position="179"/>
        <end position="279"/>
    </location>
</feature>
<dbReference type="RefSeq" id="WP_141852708.1">
    <property type="nucleotide sequence ID" value="NZ_BAAAKA010000034.1"/>
</dbReference>
<evidence type="ECO:0000256" key="2">
    <source>
        <dbReference type="ARBA" id="ARBA00001946"/>
    </source>
</evidence>
<evidence type="ECO:0000256" key="1">
    <source>
        <dbReference type="ARBA" id="ARBA00001426"/>
    </source>
</evidence>
<dbReference type="GO" id="GO:0008872">
    <property type="term" value="F:glucarate dehydratase activity"/>
    <property type="evidence" value="ECO:0007669"/>
    <property type="project" value="UniProtKB-EC"/>
</dbReference>
<dbReference type="GO" id="GO:0046872">
    <property type="term" value="F:metal ion binding"/>
    <property type="evidence" value="ECO:0007669"/>
    <property type="project" value="UniProtKB-KW"/>
</dbReference>
<evidence type="ECO:0000256" key="10">
    <source>
        <dbReference type="PIRSR" id="PIRSR634598-2"/>
    </source>
</evidence>
<dbReference type="InterPro" id="IPR034593">
    <property type="entry name" value="DgoD-like"/>
</dbReference>
<dbReference type="PANTHER" id="PTHR48080:SF4">
    <property type="entry name" value="GLUCARATE DEHYDRATASE"/>
    <property type="match status" value="1"/>
</dbReference>
<evidence type="ECO:0000256" key="4">
    <source>
        <dbReference type="ARBA" id="ARBA00009938"/>
    </source>
</evidence>
<evidence type="ECO:0000259" key="12">
    <source>
        <dbReference type="SMART" id="SM00922"/>
    </source>
</evidence>